<keyword evidence="4 6" id="KW-1133">Transmembrane helix</keyword>
<dbReference type="Pfam" id="PF12704">
    <property type="entry name" value="MacB_PCD"/>
    <property type="match status" value="1"/>
</dbReference>
<dbReference type="RefSeq" id="WP_120710132.1">
    <property type="nucleotide sequence ID" value="NZ_RBCJ01000001.1"/>
</dbReference>
<sequence>MLRHYLNLFKRNILKYKFSFFINMVGLSTALACATLIYLWVNDELLTDKFHEKDDRIFHLMEFYEFPQQTIANEVTSGNMAHLLLEEIPEVVHAVQVAKYLHNATLSIEDKTIKAVGHYVSQDYFKVFSFPLIEGDKNNIWVDKGTVVLSETIANSLFGSSQEAMGKTLALQNEKQFTVSGIFKDIPRQSSEKFDFVLSYEELVPSQPNLMDWGSQSTYLYLQMEPGVDVLAFNEKIHDFIREKTGNRQMHRTPFIKKYSDEYLYGKYENGIQTGGRIAYVKLFSIIALFILIIACINFMNLSTARASRRLKEIGVKKVVGANRKALIVQYLTEAIALTCMALLLSLIYVALLLPEFNQITGKQLTMDFSIGVVLSLLAITLFTGLLSGSYPALYLSGFNPVSILKGKLNTSIGEVWTRKGLVIIQYTVSVILIVSVLVVYQQIEFIQNKNLGYSKEQIIHFDRERKTMDQDRMDTFLAELEKVPGVISASSGRNKMTNQGWGVGGFDWEGKDPNDHTQFQNMISYYGLLEMLDMELVEGRTFSKNFASEDTKVILNEAAIAHMQLEDPVGKTINFRGMDREIIAVVKNFHFESLHENIKPMIINLWPDRISKFMVKIAAGRERETLAMLEDLYQEFNPGFLFDYRFLDDNYQELYKAEQRVSVLSGYFAALAIIISCLGLFGLVSFTAERRKKEIGIRKVLGGSSARISFLLSSEFVKLVLVAIGVGLPISHLLTHNWLSGFAYRTGTNLWYFLLAGAFVALFTIVMVSAQTLVAANRNPVDSLRNE</sequence>
<dbReference type="OrthoDB" id="5933722at2"/>
<feature type="domain" description="ABC3 transporter permease C-terminal" evidence="7">
    <location>
        <begin position="669"/>
        <end position="781"/>
    </location>
</feature>
<accession>A0A3B0C981</accession>
<feature type="transmembrane region" description="Helical" evidence="6">
    <location>
        <begin position="709"/>
        <end position="731"/>
    </location>
</feature>
<feature type="transmembrane region" description="Helical" evidence="6">
    <location>
        <begin position="20"/>
        <end position="41"/>
    </location>
</feature>
<evidence type="ECO:0000313" key="9">
    <source>
        <dbReference type="EMBL" id="RKN82925.1"/>
    </source>
</evidence>
<comment type="caution">
    <text evidence="9">The sequence shown here is derived from an EMBL/GenBank/DDBJ whole genome shotgun (WGS) entry which is preliminary data.</text>
</comment>
<feature type="domain" description="MacB-like periplasmic core" evidence="8">
    <location>
        <begin position="21"/>
        <end position="238"/>
    </location>
</feature>
<protein>
    <submittedName>
        <fullName evidence="9">FtsX-like permease family protein</fullName>
    </submittedName>
</protein>
<evidence type="ECO:0000256" key="2">
    <source>
        <dbReference type="ARBA" id="ARBA00022475"/>
    </source>
</evidence>
<feature type="transmembrane region" description="Helical" evidence="6">
    <location>
        <begin position="371"/>
        <end position="396"/>
    </location>
</feature>
<feature type="domain" description="ABC3 transporter permease C-terminal" evidence="7">
    <location>
        <begin position="286"/>
        <end position="401"/>
    </location>
</feature>
<evidence type="ECO:0000259" key="8">
    <source>
        <dbReference type="Pfam" id="PF12704"/>
    </source>
</evidence>
<comment type="subcellular location">
    <subcellularLocation>
        <location evidence="1">Cell membrane</location>
        <topology evidence="1">Multi-pass membrane protein</topology>
    </subcellularLocation>
</comment>
<name>A0A3B0C981_9FLAO</name>
<organism evidence="9 10">
    <name type="scientific">Ulvibacterium marinum</name>
    <dbReference type="NCBI Taxonomy" id="2419782"/>
    <lineage>
        <taxon>Bacteria</taxon>
        <taxon>Pseudomonadati</taxon>
        <taxon>Bacteroidota</taxon>
        <taxon>Flavobacteriia</taxon>
        <taxon>Flavobacteriales</taxon>
        <taxon>Flavobacteriaceae</taxon>
        <taxon>Ulvibacterium</taxon>
    </lineage>
</organism>
<keyword evidence="5 6" id="KW-0472">Membrane</keyword>
<feature type="transmembrane region" description="Helical" evidence="6">
    <location>
        <begin position="283"/>
        <end position="305"/>
    </location>
</feature>
<feature type="transmembrane region" description="Helical" evidence="6">
    <location>
        <begin position="417"/>
        <end position="441"/>
    </location>
</feature>
<dbReference type="PANTHER" id="PTHR30572:SF18">
    <property type="entry name" value="ABC-TYPE MACROLIDE FAMILY EXPORT SYSTEM PERMEASE COMPONENT 2"/>
    <property type="match status" value="1"/>
</dbReference>
<dbReference type="InterPro" id="IPR003838">
    <property type="entry name" value="ABC3_permease_C"/>
</dbReference>
<dbReference type="InterPro" id="IPR025857">
    <property type="entry name" value="MacB_PCD"/>
</dbReference>
<evidence type="ECO:0000256" key="4">
    <source>
        <dbReference type="ARBA" id="ARBA00022989"/>
    </source>
</evidence>
<evidence type="ECO:0000256" key="1">
    <source>
        <dbReference type="ARBA" id="ARBA00004651"/>
    </source>
</evidence>
<gene>
    <name evidence="9" type="ORF">D7Z94_03525</name>
</gene>
<feature type="transmembrane region" description="Helical" evidence="6">
    <location>
        <begin position="751"/>
        <end position="777"/>
    </location>
</feature>
<evidence type="ECO:0000256" key="6">
    <source>
        <dbReference type="SAM" id="Phobius"/>
    </source>
</evidence>
<keyword evidence="3 6" id="KW-0812">Transmembrane</keyword>
<proteinExistence type="predicted"/>
<dbReference type="InterPro" id="IPR050250">
    <property type="entry name" value="Macrolide_Exporter_MacB"/>
</dbReference>
<evidence type="ECO:0000256" key="5">
    <source>
        <dbReference type="ARBA" id="ARBA00023136"/>
    </source>
</evidence>
<feature type="transmembrane region" description="Helical" evidence="6">
    <location>
        <begin position="667"/>
        <end position="689"/>
    </location>
</feature>
<dbReference type="GO" id="GO:0022857">
    <property type="term" value="F:transmembrane transporter activity"/>
    <property type="evidence" value="ECO:0007669"/>
    <property type="project" value="TreeGrafter"/>
</dbReference>
<evidence type="ECO:0000256" key="3">
    <source>
        <dbReference type="ARBA" id="ARBA00022692"/>
    </source>
</evidence>
<feature type="transmembrane region" description="Helical" evidence="6">
    <location>
        <begin position="326"/>
        <end position="351"/>
    </location>
</feature>
<dbReference type="AlphaFoldDB" id="A0A3B0C981"/>
<dbReference type="Proteomes" id="UP000276603">
    <property type="component" value="Unassembled WGS sequence"/>
</dbReference>
<evidence type="ECO:0000259" key="7">
    <source>
        <dbReference type="Pfam" id="PF02687"/>
    </source>
</evidence>
<evidence type="ECO:0000313" key="10">
    <source>
        <dbReference type="Proteomes" id="UP000276603"/>
    </source>
</evidence>
<dbReference type="PROSITE" id="PS51257">
    <property type="entry name" value="PROKAR_LIPOPROTEIN"/>
    <property type="match status" value="1"/>
</dbReference>
<keyword evidence="2" id="KW-1003">Cell membrane</keyword>
<keyword evidence="10" id="KW-1185">Reference proteome</keyword>
<dbReference type="GO" id="GO:0005886">
    <property type="term" value="C:plasma membrane"/>
    <property type="evidence" value="ECO:0007669"/>
    <property type="project" value="UniProtKB-SubCell"/>
</dbReference>
<dbReference type="PANTHER" id="PTHR30572">
    <property type="entry name" value="MEMBRANE COMPONENT OF TRANSPORTER-RELATED"/>
    <property type="match status" value="1"/>
</dbReference>
<dbReference type="Pfam" id="PF02687">
    <property type="entry name" value="FtsX"/>
    <property type="match status" value="2"/>
</dbReference>
<reference evidence="9 10" key="1">
    <citation type="submission" date="2018-10" db="EMBL/GenBank/DDBJ databases">
        <title>Ulvibacterium marinum gen. nov., sp. nov., a novel marine bacterium of the family Flavobacteriaceae, isolated from a culture of the green alga Ulva prolifera.</title>
        <authorList>
            <person name="Zhang Z."/>
        </authorList>
    </citation>
    <scope>NUCLEOTIDE SEQUENCE [LARGE SCALE GENOMIC DNA]</scope>
    <source>
        <strain evidence="9 10">CCMM003</strain>
    </source>
</reference>
<dbReference type="EMBL" id="RBCJ01000001">
    <property type="protein sequence ID" value="RKN82925.1"/>
    <property type="molecule type" value="Genomic_DNA"/>
</dbReference>